<keyword evidence="1" id="KW-0472">Membrane</keyword>
<dbReference type="InterPro" id="IPR047814">
    <property type="entry name" value="TfpX/TfpZ-like"/>
</dbReference>
<organism evidence="2 3">
    <name type="scientific">Acinetobacter bereziniae</name>
    <name type="common">Acinetobacter genomosp. 10</name>
    <dbReference type="NCBI Taxonomy" id="106648"/>
    <lineage>
        <taxon>Bacteria</taxon>
        <taxon>Pseudomonadati</taxon>
        <taxon>Pseudomonadota</taxon>
        <taxon>Gammaproteobacteria</taxon>
        <taxon>Moraxellales</taxon>
        <taxon>Moraxellaceae</taxon>
        <taxon>Acinetobacter</taxon>
    </lineage>
</organism>
<evidence type="ECO:0000313" key="2">
    <source>
        <dbReference type="EMBL" id="KAF1017886.1"/>
    </source>
</evidence>
<dbReference type="EMBL" id="WNDP01000194">
    <property type="protein sequence ID" value="KAF1017886.1"/>
    <property type="molecule type" value="Genomic_DNA"/>
</dbReference>
<proteinExistence type="predicted"/>
<evidence type="ECO:0008006" key="4">
    <source>
        <dbReference type="Google" id="ProtNLM"/>
    </source>
</evidence>
<feature type="transmembrane region" description="Helical" evidence="1">
    <location>
        <begin position="75"/>
        <end position="94"/>
    </location>
</feature>
<reference evidence="3" key="1">
    <citation type="journal article" date="2020" name="MBio">
        <title>Horizontal gene transfer to a defensive symbiont with a reduced genome amongst a multipartite beetle microbiome.</title>
        <authorList>
            <person name="Waterworth S.C."/>
            <person name="Florez L.V."/>
            <person name="Rees E.R."/>
            <person name="Hertweck C."/>
            <person name="Kaltenpoth M."/>
            <person name="Kwan J.C."/>
        </authorList>
    </citation>
    <scope>NUCLEOTIDE SEQUENCE [LARGE SCALE GENOMIC DNA]</scope>
</reference>
<evidence type="ECO:0000313" key="3">
    <source>
        <dbReference type="Proteomes" id="UP000490535"/>
    </source>
</evidence>
<comment type="caution">
    <text evidence="2">The sequence shown here is derived from an EMBL/GenBank/DDBJ whole genome shotgun (WGS) entry which is preliminary data.</text>
</comment>
<dbReference type="NCBIfam" id="NF041437">
    <property type="entry name" value="TfpZ"/>
    <property type="match status" value="1"/>
</dbReference>
<protein>
    <recommendedName>
        <fullName evidence="4">Type IV pilin accessory protein</fullName>
    </recommendedName>
</protein>
<evidence type="ECO:0000256" key="1">
    <source>
        <dbReference type="SAM" id="Phobius"/>
    </source>
</evidence>
<feature type="transmembrane region" description="Helical" evidence="1">
    <location>
        <begin position="7"/>
        <end position="31"/>
    </location>
</feature>
<gene>
    <name evidence="2" type="ORF">GAK29_04396</name>
</gene>
<keyword evidence="1" id="KW-1133">Transmembrane helix</keyword>
<sequence length="245" mass="27881">MSKRIKFFLGHLTISFVIALLFIAVVFFIWYPAPLAKAVGVTQIFLMLIAIDVVIGPFLTLLVYKEGKKTLKMDLTIIILIQIFALCYGVFNIAQGRPAWIVYDNAGRFDLVRNNEIELDKIVQAQQEYQKAGWGKPQIVALKKEKSIDALNKRLFEDISSGIVPTMHPERYTKLNDSKIDLQQNIEKIDVLTNFNTKEAVDKTLSQYPAANAWLPLKSTNVDMVVLINKEKGEVVKIVDLRPWK</sequence>
<dbReference type="Proteomes" id="UP000490535">
    <property type="component" value="Unassembled WGS sequence"/>
</dbReference>
<dbReference type="AlphaFoldDB" id="A0A833PBF7"/>
<feature type="transmembrane region" description="Helical" evidence="1">
    <location>
        <begin position="43"/>
        <end position="63"/>
    </location>
</feature>
<accession>A0A833PBF7</accession>
<name>A0A833PBF7_ACIBZ</name>
<keyword evidence="1" id="KW-0812">Transmembrane</keyword>